<dbReference type="EMBL" id="DWUP01000008">
    <property type="protein sequence ID" value="HJD52172.1"/>
    <property type="molecule type" value="Genomic_DNA"/>
</dbReference>
<comment type="caution">
    <text evidence="8">The sequence shown here is derived from an EMBL/GenBank/DDBJ whole genome shotgun (WGS) entry which is preliminary data.</text>
</comment>
<dbReference type="Gene3D" id="1.20.1200.10">
    <property type="entry name" value="Cobalamin adenosyltransferase-like"/>
    <property type="match status" value="1"/>
</dbReference>
<evidence type="ECO:0000256" key="2">
    <source>
        <dbReference type="ARBA" id="ARBA00011233"/>
    </source>
</evidence>
<dbReference type="InterPro" id="IPR029499">
    <property type="entry name" value="PduO-typ"/>
</dbReference>
<dbReference type="InterPro" id="IPR016030">
    <property type="entry name" value="CblAdoTrfase-like"/>
</dbReference>
<evidence type="ECO:0000256" key="5">
    <source>
        <dbReference type="ARBA" id="ARBA00022840"/>
    </source>
</evidence>
<feature type="domain" description="Cobalamin adenosyltransferase-like" evidence="7">
    <location>
        <begin position="6"/>
        <end position="170"/>
    </location>
</feature>
<dbReference type="GO" id="GO:0009236">
    <property type="term" value="P:cobalamin biosynthetic process"/>
    <property type="evidence" value="ECO:0007669"/>
    <property type="project" value="UniProtKB-UniRule"/>
</dbReference>
<dbReference type="Pfam" id="PF01923">
    <property type="entry name" value="Cob_adeno_trans"/>
    <property type="match status" value="1"/>
</dbReference>
<protein>
    <recommendedName>
        <fullName evidence="6">Corrinoid adenosyltransferase</fullName>
        <ecNumber evidence="6">2.5.1.17</ecNumber>
    </recommendedName>
    <alternativeName>
        <fullName evidence="6">Cob(II)alamin adenosyltransferase</fullName>
    </alternativeName>
    <alternativeName>
        <fullName evidence="6">Cob(II)yrinic acid a,c-diamide adenosyltransferase</fullName>
    </alternativeName>
    <alternativeName>
        <fullName evidence="6">Cobinamide/cobalamin adenosyltransferase</fullName>
    </alternativeName>
</protein>
<comment type="subunit">
    <text evidence="2">Homotrimer.</text>
</comment>
<keyword evidence="6" id="KW-0169">Cobalamin biosynthesis</keyword>
<dbReference type="InterPro" id="IPR036451">
    <property type="entry name" value="CblAdoTrfase-like_sf"/>
</dbReference>
<keyword evidence="3 6" id="KW-0808">Transferase</keyword>
<dbReference type="PANTHER" id="PTHR12213">
    <property type="entry name" value="CORRINOID ADENOSYLTRANSFERASE"/>
    <property type="match status" value="1"/>
</dbReference>
<keyword evidence="4 6" id="KW-0547">Nucleotide-binding</keyword>
<dbReference type="NCBIfam" id="TIGR00636">
    <property type="entry name" value="PduO_Nterm"/>
    <property type="match status" value="1"/>
</dbReference>
<dbReference type="Proteomes" id="UP000787625">
    <property type="component" value="Unassembled WGS sequence"/>
</dbReference>
<evidence type="ECO:0000256" key="4">
    <source>
        <dbReference type="ARBA" id="ARBA00022741"/>
    </source>
</evidence>
<proteinExistence type="inferred from homology"/>
<dbReference type="AlphaFoldDB" id="A0A9D2UGS1"/>
<evidence type="ECO:0000313" key="8">
    <source>
        <dbReference type="EMBL" id="HJD52172.1"/>
    </source>
</evidence>
<dbReference type="GO" id="GO:0005524">
    <property type="term" value="F:ATP binding"/>
    <property type="evidence" value="ECO:0007669"/>
    <property type="project" value="UniProtKB-UniRule"/>
</dbReference>
<dbReference type="FunFam" id="1.20.1200.10:FF:000001">
    <property type="entry name" value="Cob(I)yrinic acid a,c-diamide adenosyltransferase"/>
    <property type="match status" value="1"/>
</dbReference>
<evidence type="ECO:0000313" key="9">
    <source>
        <dbReference type="Proteomes" id="UP000787625"/>
    </source>
</evidence>
<comment type="similarity">
    <text evidence="1 6">Belongs to the Cob(I)alamin adenosyltransferase family.</text>
</comment>
<evidence type="ECO:0000256" key="1">
    <source>
        <dbReference type="ARBA" id="ARBA00007487"/>
    </source>
</evidence>
<dbReference type="SUPFAM" id="SSF89028">
    <property type="entry name" value="Cobalamin adenosyltransferase-like"/>
    <property type="match status" value="1"/>
</dbReference>
<evidence type="ECO:0000256" key="6">
    <source>
        <dbReference type="RuleBase" id="RU366026"/>
    </source>
</evidence>
<comment type="catalytic activity">
    <reaction evidence="6">
        <text>2 cob(II)alamin + reduced [electron-transfer flavoprotein] + 2 ATP = 2 adenosylcob(III)alamin + 2 triphosphate + oxidized [electron-transfer flavoprotein] + 3 H(+)</text>
        <dbReference type="Rhea" id="RHEA:28671"/>
        <dbReference type="Rhea" id="RHEA-COMP:10685"/>
        <dbReference type="Rhea" id="RHEA-COMP:10686"/>
        <dbReference type="ChEBI" id="CHEBI:15378"/>
        <dbReference type="ChEBI" id="CHEBI:16304"/>
        <dbReference type="ChEBI" id="CHEBI:18036"/>
        <dbReference type="ChEBI" id="CHEBI:18408"/>
        <dbReference type="ChEBI" id="CHEBI:30616"/>
        <dbReference type="ChEBI" id="CHEBI:57692"/>
        <dbReference type="ChEBI" id="CHEBI:58307"/>
        <dbReference type="EC" id="2.5.1.17"/>
    </reaction>
</comment>
<sequence length="187" mass="20414">MKKSNVYTRTGDTGTTSLVGGTRVAKTDLRLEAYGTVDELNSCIGMLREMMTDDAGRAFLLRIQHRLFVLGGYLATDRAVAGIHPSCVLGSNAVAELETEIDRIDAALPQLRAFVIPGGCGPSAFCNICRTVCRRMERAMLRLDETTPLDAVSLAFANRLSDYLFVLSRQLNAASGNDEIYWDKGCV</sequence>
<evidence type="ECO:0000256" key="3">
    <source>
        <dbReference type="ARBA" id="ARBA00022679"/>
    </source>
</evidence>
<name>A0A9D2UGS1_9BACT</name>
<comment type="catalytic activity">
    <reaction evidence="6">
        <text>2 cob(II)yrinate a,c diamide + reduced [electron-transfer flavoprotein] + 2 ATP = 2 adenosylcob(III)yrinate a,c-diamide + 2 triphosphate + oxidized [electron-transfer flavoprotein] + 3 H(+)</text>
        <dbReference type="Rhea" id="RHEA:11528"/>
        <dbReference type="Rhea" id="RHEA-COMP:10685"/>
        <dbReference type="Rhea" id="RHEA-COMP:10686"/>
        <dbReference type="ChEBI" id="CHEBI:15378"/>
        <dbReference type="ChEBI" id="CHEBI:18036"/>
        <dbReference type="ChEBI" id="CHEBI:30616"/>
        <dbReference type="ChEBI" id="CHEBI:57692"/>
        <dbReference type="ChEBI" id="CHEBI:58307"/>
        <dbReference type="ChEBI" id="CHEBI:58503"/>
        <dbReference type="ChEBI" id="CHEBI:58537"/>
        <dbReference type="EC" id="2.5.1.17"/>
    </reaction>
</comment>
<comment type="pathway">
    <text evidence="6">Cofactor biosynthesis; adenosylcobalamin biosynthesis; adenosylcobalamin from cob(II)yrinate a,c-diamide: step 2/7.</text>
</comment>
<dbReference type="PANTHER" id="PTHR12213:SF0">
    <property type="entry name" value="CORRINOID ADENOSYLTRANSFERASE MMAB"/>
    <property type="match status" value="1"/>
</dbReference>
<reference evidence="8" key="2">
    <citation type="submission" date="2021-04" db="EMBL/GenBank/DDBJ databases">
        <authorList>
            <person name="Gilroy R."/>
        </authorList>
    </citation>
    <scope>NUCLEOTIDE SEQUENCE</scope>
    <source>
        <strain evidence="8">MalCec1-1739</strain>
    </source>
</reference>
<reference evidence="8" key="1">
    <citation type="journal article" date="2021" name="PeerJ">
        <title>Extensive microbial diversity within the chicken gut microbiome revealed by metagenomics and culture.</title>
        <authorList>
            <person name="Gilroy R."/>
            <person name="Ravi A."/>
            <person name="Getino M."/>
            <person name="Pursley I."/>
            <person name="Horton D.L."/>
            <person name="Alikhan N.F."/>
            <person name="Baker D."/>
            <person name="Gharbi K."/>
            <person name="Hall N."/>
            <person name="Watson M."/>
            <person name="Adriaenssens E.M."/>
            <person name="Foster-Nyarko E."/>
            <person name="Jarju S."/>
            <person name="Secka A."/>
            <person name="Antonio M."/>
            <person name="Oren A."/>
            <person name="Chaudhuri R.R."/>
            <person name="La Ragione R."/>
            <person name="Hildebrand F."/>
            <person name="Pallen M.J."/>
        </authorList>
    </citation>
    <scope>NUCLEOTIDE SEQUENCE</scope>
    <source>
        <strain evidence="8">MalCec1-1739</strain>
    </source>
</reference>
<dbReference type="EC" id="2.5.1.17" evidence="6"/>
<gene>
    <name evidence="8" type="ORF">IAA93_00370</name>
</gene>
<accession>A0A9D2UGS1</accession>
<evidence type="ECO:0000259" key="7">
    <source>
        <dbReference type="Pfam" id="PF01923"/>
    </source>
</evidence>
<organism evidence="8 9">
    <name type="scientific">Candidatus Avibacteroides avistercoris</name>
    <dbReference type="NCBI Taxonomy" id="2840690"/>
    <lineage>
        <taxon>Bacteria</taxon>
        <taxon>Pseudomonadati</taxon>
        <taxon>Bacteroidota</taxon>
        <taxon>Bacteroidia</taxon>
        <taxon>Bacteroidales</taxon>
        <taxon>Bacteroidaceae</taxon>
        <taxon>Bacteroidaceae incertae sedis</taxon>
        <taxon>Candidatus Avibacteroides</taxon>
    </lineage>
</organism>
<keyword evidence="5 6" id="KW-0067">ATP-binding</keyword>
<dbReference type="GO" id="GO:0008817">
    <property type="term" value="F:corrinoid adenosyltransferase activity"/>
    <property type="evidence" value="ECO:0007669"/>
    <property type="project" value="UniProtKB-UniRule"/>
</dbReference>